<keyword evidence="6 8" id="KW-0862">Zinc</keyword>
<evidence type="ECO:0000313" key="10">
    <source>
        <dbReference type="EMBL" id="BCA95716.1"/>
    </source>
</evidence>
<name>A0A6F8T6X4_9GAMM</name>
<evidence type="ECO:0000256" key="2">
    <source>
        <dbReference type="ARBA" id="ARBA00011738"/>
    </source>
</evidence>
<dbReference type="PROSITE" id="PS00903">
    <property type="entry name" value="CYT_DCMP_DEAMINASES_1"/>
    <property type="match status" value="1"/>
</dbReference>
<evidence type="ECO:0000256" key="7">
    <source>
        <dbReference type="ARBA" id="ARBA00048045"/>
    </source>
</evidence>
<dbReference type="GO" id="GO:0008270">
    <property type="term" value="F:zinc ion binding"/>
    <property type="evidence" value="ECO:0007669"/>
    <property type="project" value="UniProtKB-UniRule"/>
</dbReference>
<keyword evidence="5 8" id="KW-0378">Hydrolase</keyword>
<dbReference type="InterPro" id="IPR002125">
    <property type="entry name" value="CMP_dCMP_dom"/>
</dbReference>
<accession>A0A6F8T6X4</accession>
<evidence type="ECO:0000256" key="8">
    <source>
        <dbReference type="HAMAP-Rule" id="MF_00972"/>
    </source>
</evidence>
<feature type="domain" description="CMP/dCMP-type deaminase" evidence="9">
    <location>
        <begin position="3"/>
        <end position="116"/>
    </location>
</feature>
<feature type="active site" description="Proton donor" evidence="8">
    <location>
        <position position="57"/>
    </location>
</feature>
<dbReference type="EMBL" id="AP022839">
    <property type="protein sequence ID" value="BCA95716.1"/>
    <property type="molecule type" value="Genomic_DNA"/>
</dbReference>
<comment type="subunit">
    <text evidence="2 8">Homodimer.</text>
</comment>
<comment type="function">
    <text evidence="8">Catalyzes the deamination of adenosine to inosine at the wobble position 34 of tRNA(Arg2).</text>
</comment>
<comment type="cofactor">
    <cofactor evidence="8">
        <name>Zn(2+)</name>
        <dbReference type="ChEBI" id="CHEBI:29105"/>
    </cofactor>
    <text evidence="8">Binds 1 zinc ion per subunit.</text>
</comment>
<dbReference type="Pfam" id="PF14437">
    <property type="entry name" value="MafB19-deam"/>
    <property type="match status" value="1"/>
</dbReference>
<dbReference type="Proteomes" id="UP000502894">
    <property type="component" value="Chromosome"/>
</dbReference>
<feature type="binding site" evidence="8">
    <location>
        <position position="85"/>
    </location>
    <ligand>
        <name>Zn(2+)</name>
        <dbReference type="ChEBI" id="CHEBI:29105"/>
        <note>catalytic</note>
    </ligand>
</feature>
<evidence type="ECO:0000256" key="5">
    <source>
        <dbReference type="ARBA" id="ARBA00022801"/>
    </source>
</evidence>
<comment type="similarity">
    <text evidence="1">Belongs to the cytidine and deoxycytidylate deaminase family. ADAT2 subfamily.</text>
</comment>
<dbReference type="SUPFAM" id="SSF53927">
    <property type="entry name" value="Cytidine deaminase-like"/>
    <property type="match status" value="1"/>
</dbReference>
<dbReference type="EC" id="3.5.4.33" evidence="8"/>
<keyword evidence="3 8" id="KW-0819">tRNA processing</keyword>
<dbReference type="GO" id="GO:0052717">
    <property type="term" value="F:tRNA-specific adenosine-34 deaminase activity"/>
    <property type="evidence" value="ECO:0007669"/>
    <property type="project" value="UniProtKB-UniRule"/>
</dbReference>
<sequence>MGMNDRYWMQQAFQQALLAQLEGEVPVGALLVSKENELLGIGRNTIQNKHDPSEHAEFNAIRQASQKIKNHRLLNTTLYVTLEPCAMCAGLIVHARIKRLVFATRDFKAGAAGSVLNLLQGYPLNHKVLIDEGLMQQECSQLLSDFFKNCR</sequence>
<evidence type="ECO:0000256" key="6">
    <source>
        <dbReference type="ARBA" id="ARBA00022833"/>
    </source>
</evidence>
<dbReference type="Gene3D" id="3.40.140.10">
    <property type="entry name" value="Cytidine Deaminase, domain 2"/>
    <property type="match status" value="1"/>
</dbReference>
<organism evidence="10 11">
    <name type="scientific">Legionella antarctica</name>
    <dbReference type="NCBI Taxonomy" id="2708020"/>
    <lineage>
        <taxon>Bacteria</taxon>
        <taxon>Pseudomonadati</taxon>
        <taxon>Pseudomonadota</taxon>
        <taxon>Gammaproteobacteria</taxon>
        <taxon>Legionellales</taxon>
        <taxon>Legionellaceae</taxon>
        <taxon>Legionella</taxon>
    </lineage>
</organism>
<evidence type="ECO:0000313" key="11">
    <source>
        <dbReference type="Proteomes" id="UP000502894"/>
    </source>
</evidence>
<dbReference type="InterPro" id="IPR016192">
    <property type="entry name" value="APOBEC/CMP_deaminase_Zn-bd"/>
</dbReference>
<dbReference type="NCBIfam" id="NF008113">
    <property type="entry name" value="PRK10860.1"/>
    <property type="match status" value="1"/>
</dbReference>
<evidence type="ECO:0000256" key="3">
    <source>
        <dbReference type="ARBA" id="ARBA00022694"/>
    </source>
</evidence>
<comment type="catalytic activity">
    <reaction evidence="7 8">
        <text>adenosine(34) in tRNA + H2O + H(+) = inosine(34) in tRNA + NH4(+)</text>
        <dbReference type="Rhea" id="RHEA:43168"/>
        <dbReference type="Rhea" id="RHEA-COMP:10373"/>
        <dbReference type="Rhea" id="RHEA-COMP:10374"/>
        <dbReference type="ChEBI" id="CHEBI:15377"/>
        <dbReference type="ChEBI" id="CHEBI:15378"/>
        <dbReference type="ChEBI" id="CHEBI:28938"/>
        <dbReference type="ChEBI" id="CHEBI:74411"/>
        <dbReference type="ChEBI" id="CHEBI:82852"/>
        <dbReference type="EC" id="3.5.4.33"/>
    </reaction>
</comment>
<dbReference type="GO" id="GO:0002100">
    <property type="term" value="P:tRNA wobble adenosine to inosine editing"/>
    <property type="evidence" value="ECO:0007669"/>
    <property type="project" value="UniProtKB-UniRule"/>
</dbReference>
<dbReference type="InterPro" id="IPR028883">
    <property type="entry name" value="tRNA_aden_deaminase"/>
</dbReference>
<dbReference type="AlphaFoldDB" id="A0A6F8T6X4"/>
<dbReference type="PANTHER" id="PTHR11079:SF202">
    <property type="entry name" value="TRNA-SPECIFIC ADENOSINE DEAMINASE"/>
    <property type="match status" value="1"/>
</dbReference>
<dbReference type="PANTHER" id="PTHR11079">
    <property type="entry name" value="CYTOSINE DEAMINASE FAMILY MEMBER"/>
    <property type="match status" value="1"/>
</dbReference>
<proteinExistence type="inferred from homology"/>
<reference evidence="10" key="1">
    <citation type="journal article" date="2020" name="Microbiol. Resour. Announc.">
        <title>Complete Genome Sequence of Novel Psychrotolerant Legionella Strain TUM19329, Isolated from Antarctic Lake Sediment.</title>
        <authorList>
            <person name="Shimada S."/>
            <person name="Nakai R."/>
            <person name="Aoki K."/>
            <person name="Shimoeda N."/>
            <person name="Ohno G."/>
            <person name="Miyazaki Y."/>
            <person name="Kudoh S."/>
            <person name="Imura S."/>
            <person name="Watanabe K."/>
            <person name="Ishii Y."/>
            <person name="Tateda K."/>
        </authorList>
    </citation>
    <scope>NUCLEOTIDE SEQUENCE [LARGE SCALE GENOMIC DNA]</scope>
    <source>
        <strain evidence="10">TUM19329</strain>
    </source>
</reference>
<dbReference type="InterPro" id="IPR058535">
    <property type="entry name" value="MafB19-deam"/>
</dbReference>
<gene>
    <name evidence="10" type="primary">yfhC</name>
    <name evidence="8" type="synonym">tadA</name>
    <name evidence="10" type="ORF">TUM19329_20770</name>
</gene>
<dbReference type="CDD" id="cd01285">
    <property type="entry name" value="nucleoside_deaminase"/>
    <property type="match status" value="1"/>
</dbReference>
<dbReference type="KEGG" id="lant:TUM19329_20770"/>
<dbReference type="PROSITE" id="PS51747">
    <property type="entry name" value="CYT_DCMP_DEAMINASES_2"/>
    <property type="match status" value="1"/>
</dbReference>
<dbReference type="InterPro" id="IPR016193">
    <property type="entry name" value="Cytidine_deaminase-like"/>
</dbReference>
<dbReference type="HAMAP" id="MF_00972">
    <property type="entry name" value="tRNA_aden_deaminase"/>
    <property type="match status" value="1"/>
</dbReference>
<protein>
    <recommendedName>
        <fullName evidence="8">tRNA-specific adenosine deaminase</fullName>
        <ecNumber evidence="8">3.5.4.33</ecNumber>
    </recommendedName>
</protein>
<evidence type="ECO:0000256" key="4">
    <source>
        <dbReference type="ARBA" id="ARBA00022723"/>
    </source>
</evidence>
<feature type="binding site" evidence="8">
    <location>
        <position position="55"/>
    </location>
    <ligand>
        <name>Zn(2+)</name>
        <dbReference type="ChEBI" id="CHEBI:29105"/>
        <note>catalytic</note>
    </ligand>
</feature>
<evidence type="ECO:0000259" key="9">
    <source>
        <dbReference type="PROSITE" id="PS51747"/>
    </source>
</evidence>
<keyword evidence="11" id="KW-1185">Reference proteome</keyword>
<evidence type="ECO:0000256" key="1">
    <source>
        <dbReference type="ARBA" id="ARBA00010669"/>
    </source>
</evidence>
<keyword evidence="4 8" id="KW-0479">Metal-binding</keyword>
<feature type="binding site" evidence="8">
    <location>
        <position position="88"/>
    </location>
    <ligand>
        <name>Zn(2+)</name>
        <dbReference type="ChEBI" id="CHEBI:29105"/>
        <note>catalytic</note>
    </ligand>
</feature>